<evidence type="ECO:0000313" key="6">
    <source>
        <dbReference type="Proteomes" id="UP001194696"/>
    </source>
</evidence>
<evidence type="ECO:0000313" key="5">
    <source>
        <dbReference type="EMBL" id="KAG0297638.1"/>
    </source>
</evidence>
<organism evidence="5 6">
    <name type="scientific">Linnemannia gamsii</name>
    <dbReference type="NCBI Taxonomy" id="64522"/>
    <lineage>
        <taxon>Eukaryota</taxon>
        <taxon>Fungi</taxon>
        <taxon>Fungi incertae sedis</taxon>
        <taxon>Mucoromycota</taxon>
        <taxon>Mortierellomycotina</taxon>
        <taxon>Mortierellomycetes</taxon>
        <taxon>Mortierellales</taxon>
        <taxon>Mortierellaceae</taxon>
        <taxon>Linnemannia</taxon>
    </lineage>
</organism>
<gene>
    <name evidence="5" type="ORF">BGZ96_005515</name>
</gene>
<dbReference type="PANTHER" id="PTHR24296">
    <property type="entry name" value="CYTOCHROME P450"/>
    <property type="match status" value="1"/>
</dbReference>
<evidence type="ECO:0000256" key="2">
    <source>
        <dbReference type="ARBA" id="ARBA00022723"/>
    </source>
</evidence>
<dbReference type="Gene3D" id="1.10.630.10">
    <property type="entry name" value="Cytochrome P450"/>
    <property type="match status" value="1"/>
</dbReference>
<comment type="similarity">
    <text evidence="1">Belongs to the cytochrome P450 family.</text>
</comment>
<sequence length="369" mass="41933">MTILLLANGIKRFVERQMSKTPRSPLEIVALTSLALLVAAIAKYPNRAIFTRARPDLKEISVDGHPLFGNLLQALTSKENPLVGIQKAFQEMGDIYTITVPSQGRLFMVNHPMYIEHILKTNFNNYIKGAVFGDLLRDILGSGIFVSDQDAWRFHRKTAANIFTTKMYRQLTEGAFTDSTRDICSIFDRAESLGQPVDLQKLFLKMTMDVFGKLTFGIEFNALLTEGNTEFEDALDYLSANVDWRMINPLWPITDRLTPGKVGKVKKATGVLDKYAFSAVNKRREEAPVEREKRLRDLLDHFINHVREDGSVLSDLELRDVFVNFVIAGRDTTALTLTWQFYSLMANPRILKNVLKELDFVLQGSEIYT</sequence>
<proteinExistence type="inferred from homology"/>
<keyword evidence="3" id="KW-0560">Oxidoreductase</keyword>
<dbReference type="Pfam" id="PF00067">
    <property type="entry name" value="p450"/>
    <property type="match status" value="1"/>
</dbReference>
<dbReference type="PRINTS" id="PR00463">
    <property type="entry name" value="EP450I"/>
</dbReference>
<evidence type="ECO:0008006" key="7">
    <source>
        <dbReference type="Google" id="ProtNLM"/>
    </source>
</evidence>
<dbReference type="EMBL" id="JAAAIM010000026">
    <property type="protein sequence ID" value="KAG0297638.1"/>
    <property type="molecule type" value="Genomic_DNA"/>
</dbReference>
<evidence type="ECO:0000256" key="4">
    <source>
        <dbReference type="ARBA" id="ARBA00023004"/>
    </source>
</evidence>
<dbReference type="Proteomes" id="UP001194696">
    <property type="component" value="Unassembled WGS sequence"/>
</dbReference>
<evidence type="ECO:0000256" key="3">
    <source>
        <dbReference type="ARBA" id="ARBA00023002"/>
    </source>
</evidence>
<keyword evidence="4" id="KW-0408">Iron</keyword>
<evidence type="ECO:0000256" key="1">
    <source>
        <dbReference type="ARBA" id="ARBA00010617"/>
    </source>
</evidence>
<dbReference type="InterPro" id="IPR001128">
    <property type="entry name" value="Cyt_P450"/>
</dbReference>
<dbReference type="InterPro" id="IPR002401">
    <property type="entry name" value="Cyt_P450_E_grp-I"/>
</dbReference>
<dbReference type="SUPFAM" id="SSF48264">
    <property type="entry name" value="Cytochrome P450"/>
    <property type="match status" value="1"/>
</dbReference>
<reference evidence="5 6" key="1">
    <citation type="journal article" date="2020" name="Fungal Divers.">
        <title>Resolving the Mortierellaceae phylogeny through synthesis of multi-gene phylogenetics and phylogenomics.</title>
        <authorList>
            <person name="Vandepol N."/>
            <person name="Liber J."/>
            <person name="Desiro A."/>
            <person name="Na H."/>
            <person name="Kennedy M."/>
            <person name="Barry K."/>
            <person name="Grigoriev I.V."/>
            <person name="Miller A.N."/>
            <person name="O'Donnell K."/>
            <person name="Stajich J.E."/>
            <person name="Bonito G."/>
        </authorList>
    </citation>
    <scope>NUCLEOTIDE SEQUENCE [LARGE SCALE GENOMIC DNA]</scope>
    <source>
        <strain evidence="5 6">AD045</strain>
    </source>
</reference>
<name>A0ABQ7KFM2_9FUNG</name>
<accession>A0ABQ7KFM2</accession>
<comment type="caution">
    <text evidence="5">The sequence shown here is derived from an EMBL/GenBank/DDBJ whole genome shotgun (WGS) entry which is preliminary data.</text>
</comment>
<keyword evidence="6" id="KW-1185">Reference proteome</keyword>
<keyword evidence="2" id="KW-0479">Metal-binding</keyword>
<dbReference type="InterPro" id="IPR036396">
    <property type="entry name" value="Cyt_P450_sf"/>
</dbReference>
<protein>
    <recommendedName>
        <fullName evidence="7">Cytochrome P450</fullName>
    </recommendedName>
</protein>